<evidence type="ECO:0000256" key="9">
    <source>
        <dbReference type="SAM" id="MobiDB-lite"/>
    </source>
</evidence>
<evidence type="ECO:0000313" key="11">
    <source>
        <dbReference type="RefSeq" id="XP_030759693.1"/>
    </source>
</evidence>
<dbReference type="RefSeq" id="XP_030759693.1">
    <property type="nucleotide sequence ID" value="XM_030903833.1"/>
</dbReference>
<keyword evidence="10" id="KW-1185">Reference proteome</keyword>
<evidence type="ECO:0000256" key="7">
    <source>
        <dbReference type="ARBA" id="ARBA00022884"/>
    </source>
</evidence>
<dbReference type="GO" id="GO:0001522">
    <property type="term" value="P:pseudouridine synthesis"/>
    <property type="evidence" value="ECO:0007669"/>
    <property type="project" value="InterPro"/>
</dbReference>
<evidence type="ECO:0000256" key="6">
    <source>
        <dbReference type="ARBA" id="ARBA00022553"/>
    </source>
</evidence>
<sequence length="564" mass="63343">MSSTETDKIERFESEIMDENMPSENPILENSIENNSVPHEREIQELSGNVVSNKEVEVDSDKVSQCKNNENSSEENGDIPTEKLVIHDTVLAMPEEKNTLQCNSQAVLNNEGKTCDNNTEVSVPTESKVLKEHDSTSFKIEPEVLQQGMNKLNITEETMQPKSEVIVRKQSESLRQILGYNSDSSSDDERFKEMDKITEVSWKKGKKTKINISSDSSDSESDSSTATSISSESDSETDSASVIITDDTFRNGNATDHTSTGAVKKTHQAGYDPNEFLSPVPDLSQLSIDTEKEEFLHIGYVKVIISEIVTIDAVPGSPAFDIDTLLFIDNENGGKKILGPIFDVLGPVSEPMYCVRFNTAEEVNLFSLKGGAKIYVAPKNDCTTKFVFLKELLKLKGSDASWLNDQEEPVEMGDYSDDEKEREAKRVNKQGQLKRKFDDSLERHKRYEKTMNQCNILNTRVSKLRDAHHNVTQQIRPCRRDSNAAQFFPSFNPSIPPPGFGRPANYHFPSYTAPPPVFSQSQVFSQLPTLPVVGSMTDQWRWNDLNMSARPPYPEEQRDLNNSL</sequence>
<dbReference type="Proteomes" id="UP000504635">
    <property type="component" value="Unplaced"/>
</dbReference>
<dbReference type="OrthoDB" id="21550at2759"/>
<feature type="region of interest" description="Disordered" evidence="9">
    <location>
        <begin position="56"/>
        <end position="78"/>
    </location>
</feature>
<evidence type="ECO:0000256" key="4">
    <source>
        <dbReference type="ARBA" id="ARBA00022517"/>
    </source>
</evidence>
<dbReference type="PANTHER" id="PTHR31633:SF1">
    <property type="entry name" value="H_ACA RIBONUCLEOPROTEIN COMPLEX NON-CORE SUBUNIT NAF1"/>
    <property type="match status" value="1"/>
</dbReference>
<dbReference type="GO" id="GO:0005732">
    <property type="term" value="C:sno(s)RNA-containing ribonucleoprotein complex"/>
    <property type="evidence" value="ECO:0007669"/>
    <property type="project" value="InterPro"/>
</dbReference>
<feature type="region of interest" description="Disordered" evidence="9">
    <location>
        <begin position="208"/>
        <end position="266"/>
    </location>
</feature>
<keyword evidence="8" id="KW-0539">Nucleus</keyword>
<dbReference type="KEGG" id="soy:115885071"/>
<keyword evidence="5" id="KW-0698">rRNA processing</keyword>
<dbReference type="InParanoid" id="A0A6J2Y792"/>
<dbReference type="SUPFAM" id="SSF50447">
    <property type="entry name" value="Translation proteins"/>
    <property type="match status" value="1"/>
</dbReference>
<feature type="compositionally biased region" description="Low complexity" evidence="9">
    <location>
        <begin position="212"/>
        <end position="232"/>
    </location>
</feature>
<evidence type="ECO:0000256" key="5">
    <source>
        <dbReference type="ARBA" id="ARBA00022552"/>
    </source>
</evidence>
<keyword evidence="7" id="KW-0694">RNA-binding</keyword>
<evidence type="ECO:0000256" key="2">
    <source>
        <dbReference type="ARBA" id="ARBA00009801"/>
    </source>
</evidence>
<dbReference type="GO" id="GO:0006364">
    <property type="term" value="P:rRNA processing"/>
    <property type="evidence" value="ECO:0007669"/>
    <property type="project" value="UniProtKB-KW"/>
</dbReference>
<dbReference type="InterPro" id="IPR040309">
    <property type="entry name" value="Naf1"/>
</dbReference>
<evidence type="ECO:0000256" key="3">
    <source>
        <dbReference type="ARBA" id="ARBA00021438"/>
    </source>
</evidence>
<feature type="region of interest" description="Disordered" evidence="9">
    <location>
        <begin position="545"/>
        <end position="564"/>
    </location>
</feature>
<evidence type="ECO:0000256" key="1">
    <source>
        <dbReference type="ARBA" id="ARBA00004123"/>
    </source>
</evidence>
<feature type="compositionally biased region" description="Polar residues" evidence="9">
    <location>
        <begin position="250"/>
        <end position="261"/>
    </location>
</feature>
<reference evidence="11" key="1">
    <citation type="submission" date="2025-08" db="UniProtKB">
        <authorList>
            <consortium name="RefSeq"/>
        </authorList>
    </citation>
    <scope>IDENTIFICATION</scope>
    <source>
        <tissue evidence="11">Gonads</tissue>
    </source>
</reference>
<comment type="subcellular location">
    <subcellularLocation>
        <location evidence="1">Nucleus</location>
    </subcellularLocation>
</comment>
<proteinExistence type="inferred from homology"/>
<keyword evidence="11" id="KW-0687">Ribonucleoprotein</keyword>
<gene>
    <name evidence="11" type="primary">LOC115885071</name>
</gene>
<accession>A0A6J2Y792</accession>
<keyword evidence="4" id="KW-0690">Ribosome biogenesis</keyword>
<keyword evidence="6" id="KW-0597">Phosphoprotein</keyword>
<comment type="similarity">
    <text evidence="2">Belongs to the NAF1 family.</text>
</comment>
<feature type="region of interest" description="Disordered" evidence="9">
    <location>
        <begin position="1"/>
        <end position="30"/>
    </location>
</feature>
<dbReference type="InterPro" id="IPR038664">
    <property type="entry name" value="Gar1/Naf1_Cbf5-bd_sf"/>
</dbReference>
<feature type="compositionally biased region" description="Basic and acidic residues" evidence="9">
    <location>
        <begin position="1"/>
        <end position="14"/>
    </location>
</feature>
<dbReference type="GO" id="GO:0005634">
    <property type="term" value="C:nucleus"/>
    <property type="evidence" value="ECO:0007669"/>
    <property type="project" value="UniProtKB-SubCell"/>
</dbReference>
<dbReference type="GO" id="GO:0000493">
    <property type="term" value="P:box H/ACA snoRNP assembly"/>
    <property type="evidence" value="ECO:0007669"/>
    <property type="project" value="InterPro"/>
</dbReference>
<organism evidence="10 11">
    <name type="scientific">Sitophilus oryzae</name>
    <name type="common">Rice weevil</name>
    <name type="synonym">Curculio oryzae</name>
    <dbReference type="NCBI Taxonomy" id="7048"/>
    <lineage>
        <taxon>Eukaryota</taxon>
        <taxon>Metazoa</taxon>
        <taxon>Ecdysozoa</taxon>
        <taxon>Arthropoda</taxon>
        <taxon>Hexapoda</taxon>
        <taxon>Insecta</taxon>
        <taxon>Pterygota</taxon>
        <taxon>Neoptera</taxon>
        <taxon>Endopterygota</taxon>
        <taxon>Coleoptera</taxon>
        <taxon>Polyphaga</taxon>
        <taxon>Cucujiformia</taxon>
        <taxon>Curculionidae</taxon>
        <taxon>Dryophthorinae</taxon>
        <taxon>Sitophilus</taxon>
    </lineage>
</organism>
<dbReference type="GeneID" id="115885071"/>
<dbReference type="AlphaFoldDB" id="A0A6J2Y792"/>
<name>A0A6J2Y792_SITOR</name>
<dbReference type="PANTHER" id="PTHR31633">
    <property type="entry name" value="H/ACA RIBONUCLEOPROTEIN COMPLEX NON-CORE SUBUNIT NAF1"/>
    <property type="match status" value="1"/>
</dbReference>
<dbReference type="Gene3D" id="2.40.10.230">
    <property type="entry name" value="Probable tRNA pseudouridine synthase domain"/>
    <property type="match status" value="1"/>
</dbReference>
<feature type="compositionally biased region" description="Basic and acidic residues" evidence="9">
    <location>
        <begin position="553"/>
        <end position="564"/>
    </location>
</feature>
<evidence type="ECO:0000256" key="8">
    <source>
        <dbReference type="ARBA" id="ARBA00023242"/>
    </source>
</evidence>
<evidence type="ECO:0000313" key="10">
    <source>
        <dbReference type="Proteomes" id="UP000504635"/>
    </source>
</evidence>
<dbReference type="Pfam" id="PF04410">
    <property type="entry name" value="Gar1"/>
    <property type="match status" value="1"/>
</dbReference>
<dbReference type="InterPro" id="IPR007504">
    <property type="entry name" value="H/ACA_rnp_Gar1/Naf1"/>
</dbReference>
<dbReference type="InterPro" id="IPR009000">
    <property type="entry name" value="Transl_B-barrel_sf"/>
</dbReference>
<dbReference type="GO" id="GO:0003723">
    <property type="term" value="F:RNA binding"/>
    <property type="evidence" value="ECO:0007669"/>
    <property type="project" value="UniProtKB-KW"/>
</dbReference>
<protein>
    <recommendedName>
        <fullName evidence="3">H/ACA ribonucleoprotein complex non-core subunit NAF1</fullName>
    </recommendedName>
</protein>